<evidence type="ECO:0000256" key="1">
    <source>
        <dbReference type="SAM" id="MobiDB-lite"/>
    </source>
</evidence>
<keyword evidence="3" id="KW-1185">Reference proteome</keyword>
<protein>
    <submittedName>
        <fullName evidence="2">Uncharacterized protein</fullName>
    </submittedName>
</protein>
<feature type="compositionally biased region" description="Basic and acidic residues" evidence="1">
    <location>
        <begin position="43"/>
        <end position="64"/>
    </location>
</feature>
<sequence length="90" mass="10884">MGARKERSTIHIHVIFRDEHSNKGVSAKAIDETYEESPKKRKLDLSRSTYDDSPRKEKESRHYDKMQYRSEDAVYNIIRKWCSKHEHKKY</sequence>
<dbReference type="Proteomes" id="UP000612362">
    <property type="component" value="Unassembled WGS sequence"/>
</dbReference>
<proteinExistence type="predicted"/>
<comment type="caution">
    <text evidence="2">The sequence shown here is derived from an EMBL/GenBank/DDBJ whole genome shotgun (WGS) entry which is preliminary data.</text>
</comment>
<feature type="region of interest" description="Disordered" evidence="1">
    <location>
        <begin position="24"/>
        <end position="64"/>
    </location>
</feature>
<organism evidence="2 3">
    <name type="scientific">Ktedonospora formicarum</name>
    <dbReference type="NCBI Taxonomy" id="2778364"/>
    <lineage>
        <taxon>Bacteria</taxon>
        <taxon>Bacillati</taxon>
        <taxon>Chloroflexota</taxon>
        <taxon>Ktedonobacteria</taxon>
        <taxon>Ktedonobacterales</taxon>
        <taxon>Ktedonobacteraceae</taxon>
        <taxon>Ktedonospora</taxon>
    </lineage>
</organism>
<accession>A0A8J3MVG1</accession>
<name>A0A8J3MVG1_9CHLR</name>
<gene>
    <name evidence="2" type="ORF">KSX_60690</name>
</gene>
<evidence type="ECO:0000313" key="3">
    <source>
        <dbReference type="Proteomes" id="UP000612362"/>
    </source>
</evidence>
<dbReference type="AlphaFoldDB" id="A0A8J3MVG1"/>
<evidence type="ECO:0000313" key="2">
    <source>
        <dbReference type="EMBL" id="GHO47906.1"/>
    </source>
</evidence>
<reference evidence="2" key="1">
    <citation type="submission" date="2020-10" db="EMBL/GenBank/DDBJ databases">
        <title>Taxonomic study of unclassified bacteria belonging to the class Ktedonobacteria.</title>
        <authorList>
            <person name="Yabe S."/>
            <person name="Wang C.M."/>
            <person name="Zheng Y."/>
            <person name="Sakai Y."/>
            <person name="Cavaletti L."/>
            <person name="Monciardini P."/>
            <person name="Donadio S."/>
        </authorList>
    </citation>
    <scope>NUCLEOTIDE SEQUENCE</scope>
    <source>
        <strain evidence="2">SOSP1-1</strain>
    </source>
</reference>
<dbReference type="EMBL" id="BNJF01000003">
    <property type="protein sequence ID" value="GHO47906.1"/>
    <property type="molecule type" value="Genomic_DNA"/>
</dbReference>